<dbReference type="Proteomes" id="UP000035929">
    <property type="component" value="Unassembled WGS sequence"/>
</dbReference>
<evidence type="ECO:0008006" key="3">
    <source>
        <dbReference type="Google" id="ProtNLM"/>
    </source>
</evidence>
<name>A0A0J6SKA3_9HYPH</name>
<dbReference type="RefSeq" id="WP_048463920.1">
    <property type="nucleotide sequence ID" value="NZ_LABX01000082.1"/>
</dbReference>
<organism evidence="1 2">
    <name type="scientific">Methylobacterium aquaticum</name>
    <dbReference type="NCBI Taxonomy" id="270351"/>
    <lineage>
        <taxon>Bacteria</taxon>
        <taxon>Pseudomonadati</taxon>
        <taxon>Pseudomonadota</taxon>
        <taxon>Alphaproteobacteria</taxon>
        <taxon>Hyphomicrobiales</taxon>
        <taxon>Methylobacteriaceae</taxon>
        <taxon>Methylobacterium</taxon>
    </lineage>
</organism>
<dbReference type="EMBL" id="LABX01000082">
    <property type="protein sequence ID" value="KMO35700.1"/>
    <property type="molecule type" value="Genomic_DNA"/>
</dbReference>
<accession>A0A0J6SKA3</accession>
<dbReference type="InterPro" id="IPR007460">
    <property type="entry name" value="BrnT_toxin"/>
</dbReference>
<evidence type="ECO:0000313" key="1">
    <source>
        <dbReference type="EMBL" id="KMO35700.1"/>
    </source>
</evidence>
<dbReference type="InterPro" id="IPR038573">
    <property type="entry name" value="BrnT_sf"/>
</dbReference>
<dbReference type="AlphaFoldDB" id="A0A0J6SKA3"/>
<comment type="caution">
    <text evidence="1">The sequence shown here is derived from an EMBL/GenBank/DDBJ whole genome shotgun (WGS) entry which is preliminary data.</text>
</comment>
<sequence length="74" mass="8411">MDFDWHDGKSETVRAERGFGFEDAVGFVLGRTVEWQDLRQAYGEPRMIAVGEVGGRFDTIVYTDRGAVRWIITA</sequence>
<evidence type="ECO:0000313" key="2">
    <source>
        <dbReference type="Proteomes" id="UP000035929"/>
    </source>
</evidence>
<dbReference type="Pfam" id="PF04365">
    <property type="entry name" value="BrnT_toxin"/>
    <property type="match status" value="1"/>
</dbReference>
<reference evidence="1 2" key="1">
    <citation type="submission" date="2015-03" db="EMBL/GenBank/DDBJ databases">
        <title>Genome sequencing of Methylobacterium aquaticum DSM16371 type strain.</title>
        <authorList>
            <person name="Chaudhry V."/>
            <person name="Patil P.B."/>
        </authorList>
    </citation>
    <scope>NUCLEOTIDE SEQUENCE [LARGE SCALE GENOMIC DNA]</scope>
    <source>
        <strain evidence="1 2">DSM 16371</strain>
    </source>
</reference>
<proteinExistence type="predicted"/>
<dbReference type="OrthoDB" id="839663at2"/>
<gene>
    <name evidence="1" type="ORF">VP06_11605</name>
</gene>
<dbReference type="PATRIC" id="fig|270351.6.peg.7250"/>
<dbReference type="Gene3D" id="3.10.450.530">
    <property type="entry name" value="Ribonuclease toxin, BrnT, of type II toxin-antitoxin system"/>
    <property type="match status" value="1"/>
</dbReference>
<protein>
    <recommendedName>
        <fullName evidence="3">BrnT family toxin</fullName>
    </recommendedName>
</protein>